<evidence type="ECO:0008006" key="11">
    <source>
        <dbReference type="Google" id="ProtNLM"/>
    </source>
</evidence>
<evidence type="ECO:0000313" key="9">
    <source>
        <dbReference type="EMBL" id="GJJ11358.1"/>
    </source>
</evidence>
<feature type="domain" description="C3H1-type" evidence="8">
    <location>
        <begin position="187"/>
        <end position="219"/>
    </location>
</feature>
<dbReference type="InterPro" id="IPR013083">
    <property type="entry name" value="Znf_RING/FYVE/PHD"/>
</dbReference>
<dbReference type="PROSITE" id="PS00518">
    <property type="entry name" value="ZF_RING_1"/>
    <property type="match status" value="1"/>
</dbReference>
<sequence length="476" mass="53586">MPRPNVSPRPVCRYYNTSRGCFAGEKCHYLHGDPSVQKYAPYEENKTCRYFSQGFCKRGRECWYKHIEPKVGESSTSTTTSQHSSSGSKQKLSEQESSEDEDLACGICFEEKPAIYGLLSGCSHAFCLACIRRWRDPEGKGVDLTESGMHKTCPMCRTKSKFVVPSSIFYLQDDSRKLAVVENYKQSMARVPCRYFVNSKLEQRFCPFGKDCFYQHANEDGTPYIFTEGVDVMMHRRRRHMGISPTDDSDADPLQSALDALEGFVGSLMENNTEEHQPSNSTVEVNVESNANSESNETRTCREVLNLHLGQMMRTMGHGCFGTGMTPSSAIDLEALLAETTPSEDEEEPDWDDEEPFVVYTGDLNASDADDEDDEDEESDSYWDDLLDVSPVPVAPITHSPLPLEEEDDYGYYEAFMDGAAHESESETEESEVETELEDIAMPNVSASAVCFDAVDEQWNSSLVDGEIIRLLEPRW</sequence>
<keyword evidence="2 5" id="KW-0479">Metal-binding</keyword>
<dbReference type="GO" id="GO:0061630">
    <property type="term" value="F:ubiquitin protein ligase activity"/>
    <property type="evidence" value="ECO:0007669"/>
    <property type="project" value="InterPro"/>
</dbReference>
<dbReference type="Pfam" id="PF00097">
    <property type="entry name" value="zf-C3HC4"/>
    <property type="match status" value="1"/>
</dbReference>
<dbReference type="InterPro" id="IPR045072">
    <property type="entry name" value="MKRN-like"/>
</dbReference>
<comment type="caution">
    <text evidence="9">The sequence shown here is derived from an EMBL/GenBank/DDBJ whole genome shotgun (WGS) entry which is preliminary data.</text>
</comment>
<dbReference type="InterPro" id="IPR018957">
    <property type="entry name" value="Znf_C3HC4_RING-type"/>
</dbReference>
<proteinExistence type="predicted"/>
<organism evidence="9 10">
    <name type="scientific">Clathrus columnatus</name>
    <dbReference type="NCBI Taxonomy" id="1419009"/>
    <lineage>
        <taxon>Eukaryota</taxon>
        <taxon>Fungi</taxon>
        <taxon>Dikarya</taxon>
        <taxon>Basidiomycota</taxon>
        <taxon>Agaricomycotina</taxon>
        <taxon>Agaricomycetes</taxon>
        <taxon>Phallomycetidae</taxon>
        <taxon>Phallales</taxon>
        <taxon>Clathraceae</taxon>
        <taxon>Clathrus</taxon>
    </lineage>
</organism>
<dbReference type="InterPro" id="IPR017907">
    <property type="entry name" value="Znf_RING_CS"/>
</dbReference>
<dbReference type="PROSITE" id="PS50089">
    <property type="entry name" value="ZF_RING_2"/>
    <property type="match status" value="1"/>
</dbReference>
<evidence type="ECO:0000313" key="10">
    <source>
        <dbReference type="Proteomes" id="UP001050691"/>
    </source>
</evidence>
<dbReference type="GO" id="GO:0008270">
    <property type="term" value="F:zinc ion binding"/>
    <property type="evidence" value="ECO:0007669"/>
    <property type="project" value="UniProtKB-KW"/>
</dbReference>
<dbReference type="SUPFAM" id="SSF90229">
    <property type="entry name" value="CCCH zinc finger"/>
    <property type="match status" value="1"/>
</dbReference>
<feature type="domain" description="C3H1-type" evidence="8">
    <location>
        <begin position="42"/>
        <end position="69"/>
    </location>
</feature>
<keyword evidence="10" id="KW-1185">Reference proteome</keyword>
<feature type="compositionally biased region" description="Low complexity" evidence="6">
    <location>
        <begin position="73"/>
        <end position="90"/>
    </location>
</feature>
<keyword evidence="3 5" id="KW-0863">Zinc-finger</keyword>
<gene>
    <name evidence="9" type="ORF">Clacol_005590</name>
</gene>
<dbReference type="SMART" id="SM00356">
    <property type="entry name" value="ZnF_C3H1"/>
    <property type="match status" value="3"/>
</dbReference>
<feature type="domain" description="RING-type" evidence="7">
    <location>
        <begin position="105"/>
        <end position="157"/>
    </location>
</feature>
<feature type="domain" description="C3H1-type" evidence="8">
    <location>
        <begin position="7"/>
        <end position="34"/>
    </location>
</feature>
<keyword evidence="4 5" id="KW-0862">Zinc</keyword>
<evidence type="ECO:0000256" key="5">
    <source>
        <dbReference type="PROSITE-ProRule" id="PRU00723"/>
    </source>
</evidence>
<dbReference type="GO" id="GO:0000209">
    <property type="term" value="P:protein polyubiquitination"/>
    <property type="evidence" value="ECO:0007669"/>
    <property type="project" value="InterPro"/>
</dbReference>
<feature type="region of interest" description="Disordered" evidence="6">
    <location>
        <begin position="272"/>
        <end position="298"/>
    </location>
</feature>
<dbReference type="InterPro" id="IPR000571">
    <property type="entry name" value="Znf_CCCH"/>
</dbReference>
<dbReference type="Proteomes" id="UP001050691">
    <property type="component" value="Unassembled WGS sequence"/>
</dbReference>
<evidence type="ECO:0000256" key="2">
    <source>
        <dbReference type="ARBA" id="ARBA00022723"/>
    </source>
</evidence>
<dbReference type="PANTHER" id="PTHR11224">
    <property type="entry name" value="MAKORIN-RELATED"/>
    <property type="match status" value="1"/>
</dbReference>
<keyword evidence="1" id="KW-0808">Transferase</keyword>
<evidence type="ECO:0000256" key="4">
    <source>
        <dbReference type="ARBA" id="ARBA00022833"/>
    </source>
</evidence>
<feature type="zinc finger region" description="C3H1-type" evidence="5">
    <location>
        <begin position="42"/>
        <end position="69"/>
    </location>
</feature>
<feature type="region of interest" description="Disordered" evidence="6">
    <location>
        <begin position="72"/>
        <end position="97"/>
    </location>
</feature>
<evidence type="ECO:0000256" key="6">
    <source>
        <dbReference type="SAM" id="MobiDB-lite"/>
    </source>
</evidence>
<evidence type="ECO:0000256" key="3">
    <source>
        <dbReference type="ARBA" id="ARBA00022771"/>
    </source>
</evidence>
<protein>
    <recommendedName>
        <fullName evidence="11">RING-type E3 ubiquitin transferase</fullName>
    </recommendedName>
</protein>
<evidence type="ECO:0000259" key="7">
    <source>
        <dbReference type="PROSITE" id="PS50089"/>
    </source>
</evidence>
<dbReference type="PROSITE" id="PS50103">
    <property type="entry name" value="ZF_C3H1"/>
    <property type="match status" value="3"/>
</dbReference>
<dbReference type="SUPFAM" id="SSF57850">
    <property type="entry name" value="RING/U-box"/>
    <property type="match status" value="1"/>
</dbReference>
<evidence type="ECO:0000256" key="1">
    <source>
        <dbReference type="ARBA" id="ARBA00022679"/>
    </source>
</evidence>
<evidence type="ECO:0000259" key="8">
    <source>
        <dbReference type="PROSITE" id="PS50103"/>
    </source>
</evidence>
<dbReference type="Gene3D" id="3.30.1370.210">
    <property type="match status" value="1"/>
</dbReference>
<dbReference type="AlphaFoldDB" id="A0AAV5AD08"/>
<feature type="zinc finger region" description="C3H1-type" evidence="5">
    <location>
        <begin position="7"/>
        <end position="34"/>
    </location>
</feature>
<dbReference type="PANTHER" id="PTHR11224:SF10">
    <property type="entry name" value="IP09428P-RELATED"/>
    <property type="match status" value="1"/>
</dbReference>
<feature type="zinc finger region" description="C3H1-type" evidence="5">
    <location>
        <begin position="187"/>
        <end position="219"/>
    </location>
</feature>
<dbReference type="InterPro" id="IPR036855">
    <property type="entry name" value="Znf_CCCH_sf"/>
</dbReference>
<accession>A0AAV5AD08</accession>
<dbReference type="InterPro" id="IPR001841">
    <property type="entry name" value="Znf_RING"/>
</dbReference>
<name>A0AAV5AD08_9AGAM</name>
<dbReference type="Gene3D" id="3.30.40.10">
    <property type="entry name" value="Zinc/RING finger domain, C3HC4 (zinc finger)"/>
    <property type="match status" value="1"/>
</dbReference>
<dbReference type="EMBL" id="BPWL01000006">
    <property type="protein sequence ID" value="GJJ11358.1"/>
    <property type="molecule type" value="Genomic_DNA"/>
</dbReference>
<feature type="compositionally biased region" description="Low complexity" evidence="6">
    <location>
        <begin position="279"/>
        <end position="295"/>
    </location>
</feature>
<reference evidence="9" key="1">
    <citation type="submission" date="2021-10" db="EMBL/GenBank/DDBJ databases">
        <title>De novo Genome Assembly of Clathrus columnatus (Basidiomycota, Fungi) Using Illumina and Nanopore Sequence Data.</title>
        <authorList>
            <person name="Ogiso-Tanaka E."/>
            <person name="Itagaki H."/>
            <person name="Hosoya T."/>
            <person name="Hosaka K."/>
        </authorList>
    </citation>
    <scope>NUCLEOTIDE SEQUENCE</scope>
    <source>
        <strain evidence="9">MO-923</strain>
    </source>
</reference>
<dbReference type="SMART" id="SM00184">
    <property type="entry name" value="RING"/>
    <property type="match status" value="1"/>
</dbReference>